<name>A0AAF0RC98_SOLVR</name>
<accession>A0AAF0RC98</accession>
<proteinExistence type="predicted"/>
<dbReference type="AlphaFoldDB" id="A0AAF0RC98"/>
<dbReference type="Proteomes" id="UP001234989">
    <property type="component" value="Chromosome 7"/>
</dbReference>
<organism evidence="1 2">
    <name type="scientific">Solanum verrucosum</name>
    <dbReference type="NCBI Taxonomy" id="315347"/>
    <lineage>
        <taxon>Eukaryota</taxon>
        <taxon>Viridiplantae</taxon>
        <taxon>Streptophyta</taxon>
        <taxon>Embryophyta</taxon>
        <taxon>Tracheophyta</taxon>
        <taxon>Spermatophyta</taxon>
        <taxon>Magnoliopsida</taxon>
        <taxon>eudicotyledons</taxon>
        <taxon>Gunneridae</taxon>
        <taxon>Pentapetalae</taxon>
        <taxon>asterids</taxon>
        <taxon>lamiids</taxon>
        <taxon>Solanales</taxon>
        <taxon>Solanaceae</taxon>
        <taxon>Solanoideae</taxon>
        <taxon>Solaneae</taxon>
        <taxon>Solanum</taxon>
    </lineage>
</organism>
<reference evidence="1" key="1">
    <citation type="submission" date="2023-08" db="EMBL/GenBank/DDBJ databases">
        <title>A de novo genome assembly of Solanum verrucosum Schlechtendal, a Mexican diploid species geographically isolated from the other diploid A-genome species in potato relatives.</title>
        <authorList>
            <person name="Hosaka K."/>
        </authorList>
    </citation>
    <scope>NUCLEOTIDE SEQUENCE</scope>
    <source>
        <tissue evidence="1">Young leaves</tissue>
    </source>
</reference>
<protein>
    <submittedName>
        <fullName evidence="1">Uncharacterized protein</fullName>
    </submittedName>
</protein>
<evidence type="ECO:0000313" key="2">
    <source>
        <dbReference type="Proteomes" id="UP001234989"/>
    </source>
</evidence>
<keyword evidence="2" id="KW-1185">Reference proteome</keyword>
<gene>
    <name evidence="1" type="ORF">MTR67_030165</name>
</gene>
<dbReference type="EMBL" id="CP133618">
    <property type="protein sequence ID" value="WMV36780.1"/>
    <property type="molecule type" value="Genomic_DNA"/>
</dbReference>
<evidence type="ECO:0000313" key="1">
    <source>
        <dbReference type="EMBL" id="WMV36780.1"/>
    </source>
</evidence>
<sequence>MSHSGKDNVGAKHVIVLFCDAPMKNIKGAIIRAVVVFIHNFPNVRPFSPVSDDVEKICRVGISFKPFDPSFLFEDRLLKFEKSSEFGLEPREISLVISGVFGYIVVFKSLNLSFKSLRFFVEVPKSLSRPRTHSFNEDSPTDSAELKIGNRSKRDLDAENLNLHHETIGEPRTTSTGRGLTYGPWMVTNEDSPTDSAELKIGNRSKRDLDAENLNLHHEKM</sequence>